<dbReference type="EMBL" id="DYVX01000035">
    <property type="protein sequence ID" value="HJF91551.1"/>
    <property type="molecule type" value="Genomic_DNA"/>
</dbReference>
<name>A0A921HXH6_9BACT</name>
<feature type="region of interest" description="Disordered" evidence="1">
    <location>
        <begin position="122"/>
        <end position="143"/>
    </location>
</feature>
<proteinExistence type="predicted"/>
<evidence type="ECO:0000256" key="1">
    <source>
        <dbReference type="SAM" id="MobiDB-lite"/>
    </source>
</evidence>
<gene>
    <name evidence="2" type="ORF">K8W02_04085</name>
</gene>
<dbReference type="Gene3D" id="2.60.40.1120">
    <property type="entry name" value="Carboxypeptidase-like, regulatory domain"/>
    <property type="match status" value="1"/>
</dbReference>
<dbReference type="RefSeq" id="WP_276826849.1">
    <property type="nucleotide sequence ID" value="NZ_DYVX01000035.1"/>
</dbReference>
<dbReference type="NCBIfam" id="TIGR04134">
    <property type="entry name" value="lipo_with_rSAM"/>
    <property type="match status" value="1"/>
</dbReference>
<keyword evidence="2" id="KW-0449">Lipoprotein</keyword>
<dbReference type="Proteomes" id="UP000717835">
    <property type="component" value="Unassembled WGS sequence"/>
</dbReference>
<accession>A0A921HXH6</accession>
<evidence type="ECO:0000313" key="2">
    <source>
        <dbReference type="EMBL" id="HJF91551.1"/>
    </source>
</evidence>
<dbReference type="InterPro" id="IPR026403">
    <property type="entry name" value="Lipo_with_rSAM"/>
</dbReference>
<dbReference type="AlphaFoldDB" id="A0A921HXH6"/>
<comment type="caution">
    <text evidence="2">The sequence shown here is derived from an EMBL/GenBank/DDBJ whole genome shotgun (WGS) entry which is preliminary data.</text>
</comment>
<reference evidence="2" key="2">
    <citation type="submission" date="2021-09" db="EMBL/GenBank/DDBJ databases">
        <authorList>
            <person name="Gilroy R."/>
        </authorList>
    </citation>
    <scope>NUCLEOTIDE SEQUENCE</scope>
    <source>
        <strain evidence="2">CHK55-1828</strain>
    </source>
</reference>
<reference evidence="2" key="1">
    <citation type="journal article" date="2021" name="PeerJ">
        <title>Extensive microbial diversity within the chicken gut microbiome revealed by metagenomics and culture.</title>
        <authorList>
            <person name="Gilroy R."/>
            <person name="Ravi A."/>
            <person name="Getino M."/>
            <person name="Pursley I."/>
            <person name="Horton D.L."/>
            <person name="Alikhan N.F."/>
            <person name="Baker D."/>
            <person name="Gharbi K."/>
            <person name="Hall N."/>
            <person name="Watson M."/>
            <person name="Adriaenssens E.M."/>
            <person name="Foster-Nyarko E."/>
            <person name="Jarju S."/>
            <person name="Secka A."/>
            <person name="Antonio M."/>
            <person name="Oren A."/>
            <person name="Chaudhuri R.R."/>
            <person name="La Ragione R."/>
            <person name="Hildebrand F."/>
            <person name="Pallen M.J."/>
        </authorList>
    </citation>
    <scope>NUCLEOTIDE SEQUENCE</scope>
    <source>
        <strain evidence="2">CHK55-1828</strain>
    </source>
</reference>
<evidence type="ECO:0000313" key="3">
    <source>
        <dbReference type="Proteomes" id="UP000717835"/>
    </source>
</evidence>
<sequence length="155" mass="17470">MKKATHNRRWMKVSNGFLSGVLALLGYTSCDSLGETPDEYGTPYAKYEIKGKVTDRDTKAAIEGARIIVKPMQWKSDETFPPQAFDTLQTDKDGNYLYQNEMTVIDRFRVVCEDPSGALKADSATIKMDPQGGEGWYQGSDSQEVNFELEKRQQP</sequence>
<protein>
    <submittedName>
        <fullName evidence="2">Radical SAM-associated putative lipoprotein</fullName>
    </submittedName>
</protein>
<organism evidence="2 3">
    <name type="scientific">Mediterranea massiliensis</name>
    <dbReference type="NCBI Taxonomy" id="1841865"/>
    <lineage>
        <taxon>Bacteria</taxon>
        <taxon>Pseudomonadati</taxon>
        <taxon>Bacteroidota</taxon>
        <taxon>Bacteroidia</taxon>
        <taxon>Bacteroidales</taxon>
        <taxon>Bacteroidaceae</taxon>
        <taxon>Mediterranea</taxon>
    </lineage>
</organism>